<keyword evidence="3" id="KW-1185">Reference proteome</keyword>
<dbReference type="Proteomes" id="UP000031167">
    <property type="component" value="Unassembled WGS sequence"/>
</dbReference>
<dbReference type="AlphaFoldDB" id="A0A0B4CV38"/>
<comment type="caution">
    <text evidence="2">The sequence shown here is derived from an EMBL/GenBank/DDBJ whole genome shotgun (WGS) entry which is preliminary data.</text>
</comment>
<evidence type="ECO:0000313" key="3">
    <source>
        <dbReference type="Proteomes" id="UP000031167"/>
    </source>
</evidence>
<evidence type="ECO:0000313" key="2">
    <source>
        <dbReference type="EMBL" id="KIC65084.1"/>
    </source>
</evidence>
<protein>
    <submittedName>
        <fullName evidence="2">Uncharacterized protein</fullName>
    </submittedName>
</protein>
<gene>
    <name evidence="2" type="ORF">RM51_01135</name>
</gene>
<reference evidence="2 3" key="1">
    <citation type="submission" date="2014-12" db="EMBL/GenBank/DDBJ databases">
        <title>Genome sequencing of Chryseobacterium taiwanense TPW19.</title>
        <authorList>
            <person name="Tan P.W."/>
            <person name="Chan K.-G."/>
        </authorList>
    </citation>
    <scope>NUCLEOTIDE SEQUENCE [LARGE SCALE GENOMIC DNA]</scope>
    <source>
        <strain evidence="2 3">TPW19</strain>
    </source>
</reference>
<evidence type="ECO:0000256" key="1">
    <source>
        <dbReference type="SAM" id="MobiDB-lite"/>
    </source>
</evidence>
<proteinExistence type="predicted"/>
<accession>A0A0B4CV38</accession>
<feature type="region of interest" description="Disordered" evidence="1">
    <location>
        <begin position="1"/>
        <end position="22"/>
    </location>
</feature>
<name>A0A0B4CV38_9FLAO</name>
<dbReference type="EMBL" id="JWTA01000001">
    <property type="protein sequence ID" value="KIC65084.1"/>
    <property type="molecule type" value="Genomic_DNA"/>
</dbReference>
<dbReference type="OrthoDB" id="1259861at2"/>
<dbReference type="STRING" id="363331.RM51_01135"/>
<organism evidence="2 3">
    <name type="scientific">Chryseobacterium taiwanense</name>
    <dbReference type="NCBI Taxonomy" id="363331"/>
    <lineage>
        <taxon>Bacteria</taxon>
        <taxon>Pseudomonadati</taxon>
        <taxon>Bacteroidota</taxon>
        <taxon>Flavobacteriia</taxon>
        <taxon>Flavobacteriales</taxon>
        <taxon>Weeksellaceae</taxon>
        <taxon>Chryseobacterium group</taxon>
        <taxon>Chryseobacterium</taxon>
    </lineage>
</organism>
<dbReference type="RefSeq" id="WP_039364121.1">
    <property type="nucleotide sequence ID" value="NZ_JWTA01000001.1"/>
</dbReference>
<sequence length="263" mass="30336">MDKNDLNSVVDMNEGNRTHNPNRIDWKKMKVYEQVNDKEADFDVYKKNGGQKGNWGDPVTGNMAGEDGFQMNREYYSAVSDHYEKHLFITGNVMRDLFENNESVNVFLGEDNQGLLFMSQDIANGNYFIISNRESKIEITEEEFLNYKSAYDEGLKSILDEYIQAKRNDGSARNTKRFVLGNIVYNELLRQQEINTAADIVISFYPAIHMRDIISEDITLSYRNRFTFIMILEKREGTQLTPIVDTGVFDRNGLCPPPNESNC</sequence>